<dbReference type="AlphaFoldDB" id="A0A9D9HPY6"/>
<dbReference type="PIRSF" id="PIRSF001361">
    <property type="entry name" value="DAHP_synthase"/>
    <property type="match status" value="1"/>
</dbReference>
<evidence type="ECO:0000313" key="10">
    <source>
        <dbReference type="EMBL" id="MBO8457800.1"/>
    </source>
</evidence>
<reference evidence="10" key="2">
    <citation type="journal article" date="2021" name="PeerJ">
        <title>Extensive microbial diversity within the chicken gut microbiome revealed by metagenomics and culture.</title>
        <authorList>
            <person name="Gilroy R."/>
            <person name="Ravi A."/>
            <person name="Getino M."/>
            <person name="Pursley I."/>
            <person name="Horton D.L."/>
            <person name="Alikhan N.F."/>
            <person name="Baker D."/>
            <person name="Gharbi K."/>
            <person name="Hall N."/>
            <person name="Watson M."/>
            <person name="Adriaenssens E.M."/>
            <person name="Foster-Nyarko E."/>
            <person name="Jarju S."/>
            <person name="Secka A."/>
            <person name="Antonio M."/>
            <person name="Oren A."/>
            <person name="Chaudhuri R.R."/>
            <person name="La Ragione R."/>
            <person name="Hildebrand F."/>
            <person name="Pallen M.J."/>
        </authorList>
    </citation>
    <scope>NUCLEOTIDE SEQUENCE</scope>
    <source>
        <strain evidence="10">10532</strain>
    </source>
</reference>
<evidence type="ECO:0000256" key="1">
    <source>
        <dbReference type="ARBA" id="ARBA00003726"/>
    </source>
</evidence>
<name>A0A9D9HPY6_9SPIR</name>
<evidence type="ECO:0000256" key="6">
    <source>
        <dbReference type="ARBA" id="ARBA00023141"/>
    </source>
</evidence>
<comment type="similarity">
    <text evidence="3 8">Belongs to the class-I DAHP synthase family.</text>
</comment>
<dbReference type="GO" id="GO:0005737">
    <property type="term" value="C:cytoplasm"/>
    <property type="evidence" value="ECO:0007669"/>
    <property type="project" value="TreeGrafter"/>
</dbReference>
<keyword evidence="5 8" id="KW-0808">Transferase</keyword>
<dbReference type="NCBIfam" id="NF009395">
    <property type="entry name" value="PRK12755.1"/>
    <property type="match status" value="1"/>
</dbReference>
<comment type="catalytic activity">
    <reaction evidence="7 8">
        <text>D-erythrose 4-phosphate + phosphoenolpyruvate + H2O = 7-phospho-2-dehydro-3-deoxy-D-arabino-heptonate + phosphate</text>
        <dbReference type="Rhea" id="RHEA:14717"/>
        <dbReference type="ChEBI" id="CHEBI:15377"/>
        <dbReference type="ChEBI" id="CHEBI:16897"/>
        <dbReference type="ChEBI" id="CHEBI:43474"/>
        <dbReference type="ChEBI" id="CHEBI:58394"/>
        <dbReference type="ChEBI" id="CHEBI:58702"/>
        <dbReference type="EC" id="2.5.1.54"/>
    </reaction>
</comment>
<evidence type="ECO:0000313" key="11">
    <source>
        <dbReference type="Proteomes" id="UP000823638"/>
    </source>
</evidence>
<reference evidence="10" key="1">
    <citation type="submission" date="2020-10" db="EMBL/GenBank/DDBJ databases">
        <authorList>
            <person name="Gilroy R."/>
        </authorList>
    </citation>
    <scope>NUCLEOTIDE SEQUENCE</scope>
    <source>
        <strain evidence="10">10532</strain>
    </source>
</reference>
<keyword evidence="6 8" id="KW-0057">Aromatic amino acid biosynthesis</keyword>
<accession>A0A9D9HPY6</accession>
<dbReference type="InterPro" id="IPR013785">
    <property type="entry name" value="Aldolase_TIM"/>
</dbReference>
<comment type="pathway">
    <text evidence="2 8">Metabolic intermediate biosynthesis; chorismate biosynthesis; chorismate from D-erythrose 4-phosphate and phosphoenolpyruvate: step 1/7.</text>
</comment>
<dbReference type="InterPro" id="IPR006219">
    <property type="entry name" value="DAHP_synth_1"/>
</dbReference>
<evidence type="ECO:0000256" key="2">
    <source>
        <dbReference type="ARBA" id="ARBA00004688"/>
    </source>
</evidence>
<dbReference type="EC" id="2.5.1.54" evidence="8"/>
<dbReference type="GO" id="GO:0009073">
    <property type="term" value="P:aromatic amino acid family biosynthetic process"/>
    <property type="evidence" value="ECO:0007669"/>
    <property type="project" value="UniProtKB-KW"/>
</dbReference>
<dbReference type="NCBIfam" id="TIGR00034">
    <property type="entry name" value="aroFGH"/>
    <property type="match status" value="1"/>
</dbReference>
<organism evidence="10 11">
    <name type="scientific">Candidatus Gallitreponema excrementavium</name>
    <dbReference type="NCBI Taxonomy" id="2840840"/>
    <lineage>
        <taxon>Bacteria</taxon>
        <taxon>Pseudomonadati</taxon>
        <taxon>Spirochaetota</taxon>
        <taxon>Spirochaetia</taxon>
        <taxon>Spirochaetales</taxon>
        <taxon>Candidatus Gallitreponema</taxon>
    </lineage>
</organism>
<dbReference type="Gene3D" id="3.20.20.70">
    <property type="entry name" value="Aldolase class I"/>
    <property type="match status" value="1"/>
</dbReference>
<dbReference type="GO" id="GO:0008652">
    <property type="term" value="P:amino acid biosynthetic process"/>
    <property type="evidence" value="ECO:0007669"/>
    <property type="project" value="UniProtKB-KW"/>
</dbReference>
<dbReference type="GO" id="GO:0042802">
    <property type="term" value="F:identical protein binding"/>
    <property type="evidence" value="ECO:0007669"/>
    <property type="project" value="UniProtKB-ARBA"/>
</dbReference>
<comment type="caution">
    <text evidence="10">The sequence shown here is derived from an EMBL/GenBank/DDBJ whole genome shotgun (WGS) entry which is preliminary data.</text>
</comment>
<evidence type="ECO:0000256" key="3">
    <source>
        <dbReference type="ARBA" id="ARBA00007985"/>
    </source>
</evidence>
<feature type="domain" description="DAHP synthetase I/KDSA" evidence="9">
    <location>
        <begin position="42"/>
        <end position="340"/>
    </location>
</feature>
<evidence type="ECO:0000256" key="5">
    <source>
        <dbReference type="ARBA" id="ARBA00022679"/>
    </source>
</evidence>
<evidence type="ECO:0000259" key="9">
    <source>
        <dbReference type="Pfam" id="PF00793"/>
    </source>
</evidence>
<dbReference type="PANTHER" id="PTHR21225">
    <property type="entry name" value="PHOSPHO-2-DEHYDRO-3-DEOXYHEPTONATE ALDOLASE DAHP SYNTHETASE"/>
    <property type="match status" value="1"/>
</dbReference>
<dbReference type="Pfam" id="PF00793">
    <property type="entry name" value="DAHP_synth_1"/>
    <property type="match status" value="1"/>
</dbReference>
<comment type="function">
    <text evidence="1 8">Stereospecific condensation of phosphoenolpyruvate (PEP) and D-erythrose-4-phosphate (E4P) giving rise to 3-deoxy-D-arabino-heptulosonate-7-phosphate (DAHP).</text>
</comment>
<proteinExistence type="inferred from homology"/>
<dbReference type="Proteomes" id="UP000823638">
    <property type="component" value="Unassembled WGS sequence"/>
</dbReference>
<gene>
    <name evidence="10" type="ORF">IAA81_06190</name>
</gene>
<dbReference type="EMBL" id="JADIMM010000079">
    <property type="protein sequence ID" value="MBO8457800.1"/>
    <property type="molecule type" value="Genomic_DNA"/>
</dbReference>
<dbReference type="InterPro" id="IPR006218">
    <property type="entry name" value="DAHP1/KDSA"/>
</dbReference>
<dbReference type="FunFam" id="3.20.20.70:FF:000005">
    <property type="entry name" value="Phospho-2-dehydro-3-deoxyheptonate aldolase"/>
    <property type="match status" value="1"/>
</dbReference>
<evidence type="ECO:0000256" key="8">
    <source>
        <dbReference type="PIRNR" id="PIRNR001361"/>
    </source>
</evidence>
<evidence type="ECO:0000256" key="4">
    <source>
        <dbReference type="ARBA" id="ARBA00022605"/>
    </source>
</evidence>
<keyword evidence="4 8" id="KW-0028">Amino-acid biosynthesis</keyword>
<protein>
    <recommendedName>
        <fullName evidence="8">Phospho-2-dehydro-3-deoxyheptonate aldolase</fullName>
        <ecNumber evidence="8">2.5.1.54</ecNumber>
    </recommendedName>
</protein>
<sequence>MAGNKLRDLRILEVQKLDSPEEMASEIPVTEKALETVVKGRREAQDIIRREDNRFLLVVGPCSIHDTQQALVYASRLAELRSKYSDKLCIFMRVYFEKPRTALGWRGLIVDPGLDGTYDIQRGMKAARKLLVQINELGLPCGSELLDPFVPQYTSELLSWASIGARTTESQVHREMASGLSMPVGFKNATDGDMQIAVNGIISARHSHSFIGITRDGNACIMQTMGNPDCHLILRGGKSGPNYDGESVEKGVELMKKAGIRPSIIVDCSHGNSNKNPENQPLVLDSVVQLRKSGVSSLLGCMVESNLEGGRQDIPADPSDLKYGVSVTDACLSWEKTAEALEKVYNCL</sequence>
<dbReference type="GO" id="GO:0003849">
    <property type="term" value="F:3-deoxy-7-phosphoheptulonate synthase activity"/>
    <property type="evidence" value="ECO:0007669"/>
    <property type="project" value="UniProtKB-EC"/>
</dbReference>
<evidence type="ECO:0000256" key="7">
    <source>
        <dbReference type="ARBA" id="ARBA00047508"/>
    </source>
</evidence>
<dbReference type="SUPFAM" id="SSF51569">
    <property type="entry name" value="Aldolase"/>
    <property type="match status" value="1"/>
</dbReference>
<dbReference type="PANTHER" id="PTHR21225:SF12">
    <property type="entry name" value="PHOSPHO-2-DEHYDRO-3-DEOXYHEPTONATE ALDOLASE, TYROSINE-INHIBITED"/>
    <property type="match status" value="1"/>
</dbReference>